<feature type="compositionally biased region" description="Low complexity" evidence="1">
    <location>
        <begin position="230"/>
        <end position="249"/>
    </location>
</feature>
<evidence type="ECO:0000313" key="2">
    <source>
        <dbReference type="Proteomes" id="UP001652662"/>
    </source>
</evidence>
<feature type="region of interest" description="Disordered" evidence="1">
    <location>
        <begin position="35"/>
        <end position="60"/>
    </location>
</feature>
<evidence type="ECO:0000313" key="3">
    <source>
        <dbReference type="RefSeq" id="XP_070434641.1"/>
    </source>
</evidence>
<sequence>MRKVCSRFHDEQCLFFTAAAHLAYFGNKKLFQDGTPPRLKPGSAPTSSTADGDPTSNLTEPPLRWCIERLSALGSVPVVGTRVTFRTTLRRQSAVTFTLRGQNATPAVTLGGSSARADPLHPQQAAGGRGAPQTLGVHAFRGAMIGQGSDEHPALRGGTRSGPPGGLGLEGTRGAFNPRSGAAAGRGRPEGPPPKPARVTRRHPSGSPCPPAPSLRPLSPQRPVPAGTEPTANASPSRSTAPRATAASPKHLRRGRQARRQSLGKPSSVWRRQPPPPPHLPGKESGQEHLTALTPFREQTTTLEATASTQPPARSATAHARASPAPGRTGRRAGSAGRGSFPAAARGDPAASAPQRAGG</sequence>
<feature type="region of interest" description="Disordered" evidence="1">
    <location>
        <begin position="147"/>
        <end position="359"/>
    </location>
</feature>
<dbReference type="GeneID" id="103560017"/>
<feature type="compositionally biased region" description="Low complexity" evidence="1">
    <location>
        <begin position="320"/>
        <end position="359"/>
    </location>
</feature>
<feature type="compositionally biased region" description="Polar residues" evidence="1">
    <location>
        <begin position="44"/>
        <end position="59"/>
    </location>
</feature>
<reference evidence="3" key="1">
    <citation type="submission" date="2025-08" db="UniProtKB">
        <authorList>
            <consortium name="RefSeq"/>
        </authorList>
    </citation>
    <scope>IDENTIFICATION</scope>
    <source>
        <tissue evidence="3">Blood</tissue>
    </source>
</reference>
<dbReference type="RefSeq" id="XP_070434641.1">
    <property type="nucleotide sequence ID" value="XM_070578540.1"/>
</dbReference>
<feature type="region of interest" description="Disordered" evidence="1">
    <location>
        <begin position="105"/>
        <end position="133"/>
    </location>
</feature>
<accession>A0ABM4L2G9</accession>
<evidence type="ECO:0000256" key="1">
    <source>
        <dbReference type="SAM" id="MobiDB-lite"/>
    </source>
</evidence>
<dbReference type="Proteomes" id="UP001652662">
    <property type="component" value="Chromosome 16"/>
</dbReference>
<feature type="compositionally biased region" description="Polar residues" evidence="1">
    <location>
        <begin position="297"/>
        <end position="312"/>
    </location>
</feature>
<feature type="compositionally biased region" description="Gly residues" evidence="1">
    <location>
        <begin position="159"/>
        <end position="171"/>
    </location>
</feature>
<keyword evidence="2" id="KW-1185">Reference proteome</keyword>
<organism evidence="2 3">
    <name type="scientific">Equus przewalskii</name>
    <name type="common">Przewalski's horse</name>
    <name type="synonym">Equus caballus przewalskii</name>
    <dbReference type="NCBI Taxonomy" id="9798"/>
    <lineage>
        <taxon>Eukaryota</taxon>
        <taxon>Metazoa</taxon>
        <taxon>Chordata</taxon>
        <taxon>Craniata</taxon>
        <taxon>Vertebrata</taxon>
        <taxon>Euteleostomi</taxon>
        <taxon>Mammalia</taxon>
        <taxon>Eutheria</taxon>
        <taxon>Laurasiatheria</taxon>
        <taxon>Perissodactyla</taxon>
        <taxon>Equidae</taxon>
        <taxon>Equus</taxon>
    </lineage>
</organism>
<name>A0ABM4L2G9_EQUPR</name>
<feature type="compositionally biased region" description="Basic residues" evidence="1">
    <location>
        <begin position="250"/>
        <end position="259"/>
    </location>
</feature>
<gene>
    <name evidence="3" type="primary">LOC103560017</name>
</gene>
<proteinExistence type="predicted"/>
<protein>
    <submittedName>
        <fullName evidence="3">Collagen alpha-1(I) chain-like</fullName>
    </submittedName>
</protein>